<evidence type="ECO:0000313" key="2">
    <source>
        <dbReference type="Proteomes" id="UP001497527"/>
    </source>
</evidence>
<proteinExistence type="predicted"/>
<evidence type="ECO:0008006" key="3">
    <source>
        <dbReference type="Google" id="ProtNLM"/>
    </source>
</evidence>
<evidence type="ECO:0000313" key="1">
    <source>
        <dbReference type="EMBL" id="CAL2102173.1"/>
    </source>
</evidence>
<dbReference type="Proteomes" id="UP001497527">
    <property type="component" value="Unassembled WGS sequence"/>
</dbReference>
<dbReference type="EMBL" id="CAXJIO010000010">
    <property type="protein sequence ID" value="CAL2102173.1"/>
    <property type="molecule type" value="Genomic_DNA"/>
</dbReference>
<protein>
    <recommendedName>
        <fullName evidence="3">Lipocalin-like domain-containing protein</fullName>
    </recommendedName>
</protein>
<keyword evidence="2" id="KW-1185">Reference proteome</keyword>
<comment type="caution">
    <text evidence="1">The sequence shown here is derived from an EMBL/GenBank/DDBJ whole genome shotgun (WGS) entry which is preliminary data.</text>
</comment>
<reference evidence="1 2" key="1">
    <citation type="submission" date="2024-05" db="EMBL/GenBank/DDBJ databases">
        <authorList>
            <person name="Duchaud E."/>
        </authorList>
    </citation>
    <scope>NUCLEOTIDE SEQUENCE [LARGE SCALE GENOMIC DNA]</scope>
    <source>
        <strain evidence="1">Ena-SAMPLE-TAB-13-05-2024-13:56:06:370-140308</strain>
    </source>
</reference>
<gene>
    <name evidence="1" type="ORF">T190423A01A_10736</name>
</gene>
<sequence>MSNNTATSPIKGVKRMGGLEISYSIDTTTNIITTSSNFDGLELGNGTMNPENPQQTLWKNTGIQEYSGELTTNYFNSSIECTFEITEYGQVVYKNKETVVKW</sequence>
<name>A0ABM9P9Z9_9FLAO</name>
<organism evidence="1 2">
    <name type="scientific">Tenacibaculum polynesiense</name>
    <dbReference type="NCBI Taxonomy" id="3137857"/>
    <lineage>
        <taxon>Bacteria</taxon>
        <taxon>Pseudomonadati</taxon>
        <taxon>Bacteroidota</taxon>
        <taxon>Flavobacteriia</taxon>
        <taxon>Flavobacteriales</taxon>
        <taxon>Flavobacteriaceae</taxon>
        <taxon>Tenacibaculum</taxon>
    </lineage>
</organism>
<dbReference type="RefSeq" id="WP_348714349.1">
    <property type="nucleotide sequence ID" value="NZ_CAXJIO010000010.1"/>
</dbReference>
<accession>A0ABM9P9Z9</accession>